<evidence type="ECO:0000256" key="6">
    <source>
        <dbReference type="ARBA" id="ARBA00022723"/>
    </source>
</evidence>
<evidence type="ECO:0000313" key="21">
    <source>
        <dbReference type="RefSeq" id="XP_013413784.1"/>
    </source>
</evidence>
<dbReference type="PRINTS" id="PR00169">
    <property type="entry name" value="KCHANNEL"/>
</dbReference>
<dbReference type="FunFam" id="1.10.287.70:FF:000015">
    <property type="entry name" value="Calcium-activated potassium channel subunit alpha-1 isoform X7"/>
    <property type="match status" value="1"/>
</dbReference>
<evidence type="ECO:0000256" key="4">
    <source>
        <dbReference type="ARBA" id="ARBA00022538"/>
    </source>
</evidence>
<evidence type="ECO:0000256" key="18">
    <source>
        <dbReference type="SAM" id="Phobius"/>
    </source>
</evidence>
<dbReference type="GO" id="GO:0046872">
    <property type="term" value="F:metal ion binding"/>
    <property type="evidence" value="ECO:0007669"/>
    <property type="project" value="UniProtKB-KW"/>
</dbReference>
<evidence type="ECO:0000256" key="8">
    <source>
        <dbReference type="ARBA" id="ARBA00022837"/>
    </source>
</evidence>
<keyword evidence="13" id="KW-0406">Ion transport</keyword>
<dbReference type="Pfam" id="PF03493">
    <property type="entry name" value="BK_channel_a"/>
    <property type="match status" value="1"/>
</dbReference>
<dbReference type="InterPro" id="IPR048735">
    <property type="entry name" value="Slowpoke-like_C"/>
</dbReference>
<evidence type="ECO:0000256" key="10">
    <source>
        <dbReference type="ARBA" id="ARBA00022882"/>
    </source>
</evidence>
<evidence type="ECO:0000256" key="13">
    <source>
        <dbReference type="ARBA" id="ARBA00023065"/>
    </source>
</evidence>
<dbReference type="PRINTS" id="PR01449">
    <property type="entry name" value="BKCHANNELA"/>
</dbReference>
<dbReference type="Pfam" id="PF00520">
    <property type="entry name" value="Ion_trans"/>
    <property type="match status" value="1"/>
</dbReference>
<keyword evidence="15 21" id="KW-0407">Ion channel</keyword>
<dbReference type="PANTHER" id="PTHR10027">
    <property type="entry name" value="CALCIUM-ACTIVATED POTASSIUM CHANNEL ALPHA CHAIN"/>
    <property type="match status" value="1"/>
</dbReference>
<evidence type="ECO:0000313" key="20">
    <source>
        <dbReference type="Proteomes" id="UP000085678"/>
    </source>
</evidence>
<feature type="transmembrane region" description="Helical" evidence="18">
    <location>
        <begin position="169"/>
        <end position="185"/>
    </location>
</feature>
<feature type="transmembrane region" description="Helical" evidence="18">
    <location>
        <begin position="313"/>
        <end position="334"/>
    </location>
</feature>
<gene>
    <name evidence="21" type="primary">LOC106176102</name>
</gene>
<evidence type="ECO:0000256" key="12">
    <source>
        <dbReference type="ARBA" id="ARBA00022989"/>
    </source>
</evidence>
<dbReference type="GeneID" id="106176102"/>
<feature type="domain" description="RCK N-terminal" evidence="19">
    <location>
        <begin position="862"/>
        <end position="1020"/>
    </location>
</feature>
<keyword evidence="12 18" id="KW-1133">Transmembrane helix</keyword>
<dbReference type="Gene3D" id="1.10.287.70">
    <property type="match status" value="1"/>
</dbReference>
<keyword evidence="10" id="KW-0851">Voltage-gated channel</keyword>
<evidence type="ECO:0000256" key="9">
    <source>
        <dbReference type="ARBA" id="ARBA00022842"/>
    </source>
</evidence>
<feature type="transmembrane region" description="Helical" evidence="18">
    <location>
        <begin position="110"/>
        <end position="128"/>
    </location>
</feature>
<dbReference type="InterPro" id="IPR003929">
    <property type="entry name" value="K_chnl_BK_asu"/>
</dbReference>
<evidence type="ECO:0000256" key="17">
    <source>
        <dbReference type="SAM" id="MobiDB-lite"/>
    </source>
</evidence>
<dbReference type="SUPFAM" id="SSF51735">
    <property type="entry name" value="NAD(P)-binding Rossmann-fold domains"/>
    <property type="match status" value="1"/>
</dbReference>
<dbReference type="SUPFAM" id="SSF81324">
    <property type="entry name" value="Voltage-gated potassium channels"/>
    <property type="match status" value="1"/>
</dbReference>
<keyword evidence="5 18" id="KW-0812">Transmembrane</keyword>
<comment type="subcellular location">
    <subcellularLocation>
        <location evidence="1">Cell membrane</location>
        <topology evidence="1">Multi-pass membrane protein</topology>
    </subcellularLocation>
</comment>
<feature type="transmembrane region" description="Helical" evidence="18">
    <location>
        <begin position="250"/>
        <end position="271"/>
    </location>
</feature>
<dbReference type="FunFam" id="3.40.50.720:FF:000005">
    <property type="entry name" value="calcium-activated potassium channel subunit alpha-1 isoform X6"/>
    <property type="match status" value="1"/>
</dbReference>
<evidence type="ECO:0000256" key="7">
    <source>
        <dbReference type="ARBA" id="ARBA00022826"/>
    </source>
</evidence>
<dbReference type="Pfam" id="PF22614">
    <property type="entry name" value="Slo-like_RCK"/>
    <property type="match status" value="2"/>
</dbReference>
<dbReference type="InParanoid" id="A0A1S3JUL6"/>
<dbReference type="GO" id="GO:0060072">
    <property type="term" value="F:large conductance calcium-activated potassium channel activity"/>
    <property type="evidence" value="ECO:0007669"/>
    <property type="project" value="TreeGrafter"/>
</dbReference>
<dbReference type="InterPro" id="IPR003148">
    <property type="entry name" value="RCK_N"/>
</dbReference>
<keyword evidence="2" id="KW-0813">Transport</keyword>
<keyword evidence="14 18" id="KW-0472">Membrane</keyword>
<reference evidence="21" key="1">
    <citation type="submission" date="2025-08" db="UniProtKB">
        <authorList>
            <consortium name="RefSeq"/>
        </authorList>
    </citation>
    <scope>IDENTIFICATION</scope>
    <source>
        <tissue evidence="21">Gonads</tissue>
    </source>
</reference>
<dbReference type="InterPro" id="IPR036291">
    <property type="entry name" value="NAD(P)-bd_dom_sf"/>
</dbReference>
<keyword evidence="9" id="KW-0460">Magnesium</keyword>
<dbReference type="PANTHER" id="PTHR10027:SF33">
    <property type="entry name" value="CALCIUM-ACTIVATED POTASSIUM CHANNEL SUBUNIT ALPHA-1-RELATED"/>
    <property type="match status" value="1"/>
</dbReference>
<feature type="compositionally biased region" description="Basic and acidic residues" evidence="17">
    <location>
        <begin position="701"/>
        <end position="720"/>
    </location>
</feature>
<dbReference type="Gene3D" id="1.20.120.350">
    <property type="entry name" value="Voltage-gated potassium channels. Chain C"/>
    <property type="match status" value="1"/>
</dbReference>
<dbReference type="FunCoup" id="A0A1S3JUL6">
    <property type="interactions" value="470"/>
</dbReference>
<dbReference type="GO" id="GO:0045211">
    <property type="term" value="C:postsynaptic membrane"/>
    <property type="evidence" value="ECO:0007669"/>
    <property type="project" value="TreeGrafter"/>
</dbReference>
<dbReference type="STRING" id="7574.A0A1S3JUL6"/>
<dbReference type="InterPro" id="IPR027359">
    <property type="entry name" value="Volt_channel_dom_sf"/>
</dbReference>
<dbReference type="Pfam" id="PF21014">
    <property type="entry name" value="Slowpoke_C"/>
    <property type="match status" value="1"/>
</dbReference>
<feature type="compositionally biased region" description="Polar residues" evidence="17">
    <location>
        <begin position="786"/>
        <end position="795"/>
    </location>
</feature>
<dbReference type="OrthoDB" id="10035564at2759"/>
<dbReference type="Gene3D" id="3.40.50.720">
    <property type="entry name" value="NAD(P)-binding Rossmann-like Domain"/>
    <property type="match status" value="2"/>
</dbReference>
<evidence type="ECO:0000256" key="3">
    <source>
        <dbReference type="ARBA" id="ARBA00022475"/>
    </source>
</evidence>
<feature type="transmembrane region" description="Helical" evidence="18">
    <location>
        <begin position="30"/>
        <end position="52"/>
    </location>
</feature>
<accession>A0A1S3JUL6</accession>
<evidence type="ECO:0000256" key="14">
    <source>
        <dbReference type="ARBA" id="ARBA00023136"/>
    </source>
</evidence>
<sequence length="1245" mass="138654">MSNETNISTTTVLTLSTTSAPELLECKDRLYYVFLLSSILSFITCFIIVLLWRVGVILCARRQNAQLDSKSSPQKHLLGKNSTETEIGWVSEAKDWAGELISGQTMTGRILVVFVFLLSIASLIIYFIDAQNVSDPKTRLRGATNSDGNRSVVETCIPWAESYTQQVDLAFNVFFMIYFFIRFVAAPEKLWFLLEIYSFVDYFTIPPSFVAIYLDRNWLGLRFLRAVRLMNVPDILQYLSILQTSNSIRLAQVVSVVTSFWLSAAGFIHLLENSGDIFFDFNNPQFLTYGECVYLLLVTMSTVGYGDVACKTVLGRTFMIFAILGGLAMFASSIPEIIDLIGTRQKYGGTYKKEHGKKHIIVCGHITYDSVSNFLSDFLHKDREDVDVEIIFIHKHLPDLDLEGLFKRHFTQVEFFQGSVMDANDLQRVCVKEADRCMVLADKYCSDPDAEDAANIMRAISIKNFHSDIKITIQLMQYHNKAYLLNIPSWDWKKGDDAVCLAELKLGFIAQSCLAPGFSTLMANLFTMRSYKTSPDTPQWQNDYLRGTGMEMYSDYLSSSFVGMTFPKAAELCFVKLKLLLIAIEAKNEDGSESSIAINPGGKIRIEQGTQGFFIAQAADEVKRAFYYCKNCHGDVSDVRAIKKCRCKGVKMFRKGAQALMVPQVAKMLSPIRETTGTEHNTIDGAVVGQAPKRAFKTGKKSIEVDHTDAVEETENHNSNEDLGDVGVQGLMVPSESRRVSAGGASPIKPPRNRSNRVDKQKDDKKHSSPDKNHGKTLGPLRSTKKPGSTANLNTLPPIESKTIAEEGGKISPSIKADNAQPDLDQIKFDVTGMFHWCPQQQFEDVVLTMGDPPGTVKHNYSSHVVVCVFADTHSPLMGLCNLVMPLRASNFHFEELKDVILVGDKEYLRREWKGLHNFPKVHILPGSPLNRSRLRSVNINLCDMCVILSAKHGSSEDTTLVDKEAILCSLNIKAMSFDDTLGLLNQNTEGFLPPGFAPIGSPMRLSRVECMHGSNIPMITELANDSNVQFLDQDDDDDPDTELYMTQPFACGTAFAVSVLDSLMSTTYFNDNALTLIRTLITGGATPELEQILAEGAGMRGGFSTPDILSNRSRCRVGQISLFEGPLSQYGEGGKYGDLFVAALRSYGILCIGLYRFRDTNSTAKSPSSKRYVITNPPDDFSMMPTDQVFCLIPFDEGRGSTRRRRGQRPMSASSMDRVGSGSRKSRESLRSSHHLRLPDSTYT</sequence>
<evidence type="ECO:0000256" key="16">
    <source>
        <dbReference type="ARBA" id="ARBA00029579"/>
    </source>
</evidence>
<evidence type="ECO:0000256" key="15">
    <source>
        <dbReference type="ARBA" id="ARBA00023303"/>
    </source>
</evidence>
<feature type="transmembrane region" description="Helical" evidence="18">
    <location>
        <begin position="286"/>
        <end position="306"/>
    </location>
</feature>
<keyword evidence="7" id="KW-0631">Potassium channel</keyword>
<evidence type="ECO:0000256" key="1">
    <source>
        <dbReference type="ARBA" id="ARBA00004651"/>
    </source>
</evidence>
<keyword evidence="6" id="KW-0479">Metal-binding</keyword>
<dbReference type="GO" id="GO:0034702">
    <property type="term" value="C:monoatomic ion channel complex"/>
    <property type="evidence" value="ECO:0007669"/>
    <property type="project" value="UniProtKB-KW"/>
</dbReference>
<feature type="domain" description="RCK N-terminal" evidence="19">
    <location>
        <begin position="357"/>
        <end position="499"/>
    </location>
</feature>
<evidence type="ECO:0000259" key="19">
    <source>
        <dbReference type="PROSITE" id="PS51201"/>
    </source>
</evidence>
<dbReference type="InterPro" id="IPR005821">
    <property type="entry name" value="Ion_trans_dom"/>
</dbReference>
<keyword evidence="4" id="KW-0633">Potassium transport</keyword>
<feature type="compositionally biased region" description="Basic and acidic residues" evidence="17">
    <location>
        <begin position="756"/>
        <end position="774"/>
    </location>
</feature>
<dbReference type="AlphaFoldDB" id="A0A1S3JUL6"/>
<dbReference type="RefSeq" id="XP_013413784.1">
    <property type="nucleotide sequence ID" value="XM_013558330.1"/>
</dbReference>
<dbReference type="InterPro" id="IPR047871">
    <property type="entry name" value="K_chnl_Slo-like"/>
</dbReference>
<proteinExistence type="predicted"/>
<name>A0A1S3JUL6_LINAN</name>
<dbReference type="Proteomes" id="UP000085678">
    <property type="component" value="Unplaced"/>
</dbReference>
<keyword evidence="20" id="KW-1185">Reference proteome</keyword>
<protein>
    <recommendedName>
        <fullName evidence="16">BK channel</fullName>
    </recommendedName>
</protein>
<evidence type="ECO:0000256" key="11">
    <source>
        <dbReference type="ARBA" id="ARBA00022958"/>
    </source>
</evidence>
<organism evidence="20 21">
    <name type="scientific">Lingula anatina</name>
    <name type="common">Brachiopod</name>
    <name type="synonym">Lingula unguis</name>
    <dbReference type="NCBI Taxonomy" id="7574"/>
    <lineage>
        <taxon>Eukaryota</taxon>
        <taxon>Metazoa</taxon>
        <taxon>Spiralia</taxon>
        <taxon>Lophotrochozoa</taxon>
        <taxon>Brachiopoda</taxon>
        <taxon>Linguliformea</taxon>
        <taxon>Lingulata</taxon>
        <taxon>Lingulida</taxon>
        <taxon>Linguloidea</taxon>
        <taxon>Lingulidae</taxon>
        <taxon>Lingula</taxon>
    </lineage>
</organism>
<evidence type="ECO:0000256" key="2">
    <source>
        <dbReference type="ARBA" id="ARBA00022448"/>
    </source>
</evidence>
<keyword evidence="11" id="KW-0630">Potassium</keyword>
<keyword evidence="3" id="KW-1003">Cell membrane</keyword>
<feature type="region of interest" description="Disordered" evidence="17">
    <location>
        <begin position="698"/>
        <end position="805"/>
    </location>
</feature>
<feature type="region of interest" description="Disordered" evidence="17">
    <location>
        <begin position="1199"/>
        <end position="1245"/>
    </location>
</feature>
<dbReference type="PROSITE" id="PS51201">
    <property type="entry name" value="RCK_N"/>
    <property type="match status" value="2"/>
</dbReference>
<evidence type="ECO:0000256" key="5">
    <source>
        <dbReference type="ARBA" id="ARBA00022692"/>
    </source>
</evidence>
<keyword evidence="8" id="KW-0106">Calcium</keyword>
<dbReference type="KEGG" id="lak:106176102"/>